<evidence type="ECO:0000313" key="2">
    <source>
        <dbReference type="EMBL" id="SPW24048.1"/>
    </source>
</evidence>
<comment type="caution">
    <text evidence="2">The sequence shown here is derived from an EMBL/GenBank/DDBJ whole genome shotgun (WGS) entry which is preliminary data.</text>
</comment>
<dbReference type="AlphaFoldDB" id="A0A8B4H2Y8"/>
<keyword evidence="1" id="KW-0812">Transmembrane</keyword>
<evidence type="ECO:0000313" key="3">
    <source>
        <dbReference type="Proteomes" id="UP000249886"/>
    </source>
</evidence>
<reference evidence="2 3" key="1">
    <citation type="submission" date="2018-06" db="EMBL/GenBank/DDBJ databases">
        <authorList>
            <consortium name="Pathogen Informatics"/>
            <person name="Doyle S."/>
        </authorList>
    </citation>
    <scope>NUCLEOTIDE SEQUENCE [LARGE SCALE GENOMIC DNA]</scope>
    <source>
        <strain evidence="2 3">NCTC10254</strain>
    </source>
</reference>
<gene>
    <name evidence="2" type="ORF">NCTC10254_00412</name>
</gene>
<accession>A0A8B4H2Y8</accession>
<feature type="transmembrane region" description="Helical" evidence="1">
    <location>
        <begin position="12"/>
        <end position="33"/>
    </location>
</feature>
<dbReference type="EMBL" id="UARK01000001">
    <property type="protein sequence ID" value="SPW24048.1"/>
    <property type="molecule type" value="Genomic_DNA"/>
</dbReference>
<dbReference type="Proteomes" id="UP000249886">
    <property type="component" value="Unassembled WGS sequence"/>
</dbReference>
<protein>
    <submittedName>
        <fullName evidence="2">Uncharacterized protein</fullName>
    </submittedName>
</protein>
<evidence type="ECO:0000256" key="1">
    <source>
        <dbReference type="SAM" id="Phobius"/>
    </source>
</evidence>
<keyword evidence="1" id="KW-1133">Transmembrane helix</keyword>
<organism evidence="2 3">
    <name type="scientific">Corynebacterium matruchotii</name>
    <dbReference type="NCBI Taxonomy" id="43768"/>
    <lineage>
        <taxon>Bacteria</taxon>
        <taxon>Bacillati</taxon>
        <taxon>Actinomycetota</taxon>
        <taxon>Actinomycetes</taxon>
        <taxon>Mycobacteriales</taxon>
        <taxon>Corynebacteriaceae</taxon>
        <taxon>Corynebacterium</taxon>
    </lineage>
</organism>
<name>A0A8B4H2Y8_9CORY</name>
<sequence>MMGLMMGQRKIIYVVLSLLIISFALIGATIYHFRVEKPRIASINSAMTGYQKVVDAEWNNSDCAIVNCSQSSKGIPGVPIDRELLTAAERFNLEIRDSMATVLPITQARSDIAIYNVKGKIDGTVTAIIYVTTTKHYQGDDKPSSETIPHKVTLLPTKDARDGYVVMADEPLDQVKEHLPDLVLPND</sequence>
<proteinExistence type="predicted"/>
<keyword evidence="1" id="KW-0472">Membrane</keyword>